<accession>A0A9D1SZI3</accession>
<gene>
    <name evidence="2" type="ORF">IAC74_00350</name>
</gene>
<name>A0A9D1SZI3_9FIRM</name>
<dbReference type="Pfam" id="PF04298">
    <property type="entry name" value="Zn_peptidase_2"/>
    <property type="match status" value="1"/>
</dbReference>
<proteinExistence type="predicted"/>
<evidence type="ECO:0000313" key="3">
    <source>
        <dbReference type="Proteomes" id="UP000886743"/>
    </source>
</evidence>
<evidence type="ECO:0000313" key="2">
    <source>
        <dbReference type="EMBL" id="HIV01992.1"/>
    </source>
</evidence>
<feature type="transmembrane region" description="Helical" evidence="1">
    <location>
        <begin position="124"/>
        <end position="145"/>
    </location>
</feature>
<comment type="caution">
    <text evidence="2">The sequence shown here is derived from an EMBL/GenBank/DDBJ whole genome shotgun (WGS) entry which is preliminary data.</text>
</comment>
<evidence type="ECO:0000256" key="1">
    <source>
        <dbReference type="SAM" id="Phobius"/>
    </source>
</evidence>
<dbReference type="PANTHER" id="PTHR36434">
    <property type="entry name" value="MEMBRANE PROTEASE YUGP-RELATED"/>
    <property type="match status" value="1"/>
</dbReference>
<keyword evidence="1" id="KW-0812">Transmembrane</keyword>
<sequence length="232" mass="25527">MPLYYPFFDNTYLVFVLIPLLISIWASMRVNTTFKKYSQYSNSRNLSAAEVTRMILDRNGQQDVRVERVGGNLTDHYDPRSNTIRLSESVYDSTSCAAIGVAAHEAGHAAQHAKGYIPIKIRNALVPVANVASYIAIPLVLLGFIMELGGLVDIAIVLYGAVVLFSLVTLPVEFNASRRAVVTLDEYGILTEEENAAAKKVLHAAAMTYVASTLVALGSFLRILVLFGRRRD</sequence>
<reference evidence="2" key="1">
    <citation type="submission" date="2020-10" db="EMBL/GenBank/DDBJ databases">
        <authorList>
            <person name="Gilroy R."/>
        </authorList>
    </citation>
    <scope>NUCLEOTIDE SEQUENCE</scope>
    <source>
        <strain evidence="2">4920</strain>
    </source>
</reference>
<dbReference type="EMBL" id="DVOF01000006">
    <property type="protein sequence ID" value="HIV01992.1"/>
    <property type="molecule type" value="Genomic_DNA"/>
</dbReference>
<feature type="transmembrane region" description="Helical" evidence="1">
    <location>
        <begin position="12"/>
        <end position="30"/>
    </location>
</feature>
<reference evidence="2" key="2">
    <citation type="journal article" date="2021" name="PeerJ">
        <title>Extensive microbial diversity within the chicken gut microbiome revealed by metagenomics and culture.</title>
        <authorList>
            <person name="Gilroy R."/>
            <person name="Ravi A."/>
            <person name="Getino M."/>
            <person name="Pursley I."/>
            <person name="Horton D.L."/>
            <person name="Alikhan N.F."/>
            <person name="Baker D."/>
            <person name="Gharbi K."/>
            <person name="Hall N."/>
            <person name="Watson M."/>
            <person name="Adriaenssens E.M."/>
            <person name="Foster-Nyarko E."/>
            <person name="Jarju S."/>
            <person name="Secka A."/>
            <person name="Antonio M."/>
            <person name="Oren A."/>
            <person name="Chaudhuri R.R."/>
            <person name="La Ragione R."/>
            <person name="Hildebrand F."/>
            <person name="Pallen M.J."/>
        </authorList>
    </citation>
    <scope>NUCLEOTIDE SEQUENCE</scope>
    <source>
        <strain evidence="2">4920</strain>
    </source>
</reference>
<keyword evidence="1" id="KW-1133">Transmembrane helix</keyword>
<dbReference type="AlphaFoldDB" id="A0A9D1SZI3"/>
<feature type="transmembrane region" description="Helical" evidence="1">
    <location>
        <begin position="206"/>
        <end position="227"/>
    </location>
</feature>
<dbReference type="PANTHER" id="PTHR36434:SF1">
    <property type="entry name" value="MEMBRANE PROTEASE YUGP-RELATED"/>
    <property type="match status" value="1"/>
</dbReference>
<feature type="transmembrane region" description="Helical" evidence="1">
    <location>
        <begin position="151"/>
        <end position="170"/>
    </location>
</feature>
<protein>
    <submittedName>
        <fullName evidence="2">Zinc metallopeptidase</fullName>
    </submittedName>
</protein>
<organism evidence="2 3">
    <name type="scientific">Candidatus Aphodoplasma excrementigallinarum</name>
    <dbReference type="NCBI Taxonomy" id="2840673"/>
    <lineage>
        <taxon>Bacteria</taxon>
        <taxon>Bacillati</taxon>
        <taxon>Bacillota</taxon>
        <taxon>Clostridia</taxon>
        <taxon>Eubacteriales</taxon>
        <taxon>Candidatus Aphodoplasma</taxon>
    </lineage>
</organism>
<dbReference type="InterPro" id="IPR007395">
    <property type="entry name" value="Zn_peptidase_2"/>
</dbReference>
<dbReference type="Proteomes" id="UP000886743">
    <property type="component" value="Unassembled WGS sequence"/>
</dbReference>
<keyword evidence="1" id="KW-0472">Membrane</keyword>